<protein>
    <submittedName>
        <fullName evidence="1">Uncharacterized protein</fullName>
    </submittedName>
</protein>
<keyword evidence="2" id="KW-1185">Reference proteome</keyword>
<evidence type="ECO:0000313" key="1">
    <source>
        <dbReference type="EMBL" id="KAG9220024.1"/>
    </source>
</evidence>
<proteinExistence type="predicted"/>
<organism evidence="1 2">
    <name type="scientific">Pleurotus cornucopiae</name>
    <name type="common">Cornucopia mushroom</name>
    <dbReference type="NCBI Taxonomy" id="5321"/>
    <lineage>
        <taxon>Eukaryota</taxon>
        <taxon>Fungi</taxon>
        <taxon>Dikarya</taxon>
        <taxon>Basidiomycota</taxon>
        <taxon>Agaricomycotina</taxon>
        <taxon>Agaricomycetes</taxon>
        <taxon>Agaricomycetidae</taxon>
        <taxon>Agaricales</taxon>
        <taxon>Pleurotineae</taxon>
        <taxon>Pleurotaceae</taxon>
        <taxon>Pleurotus</taxon>
    </lineage>
</organism>
<accession>A0ACB7IQM9</accession>
<name>A0ACB7IQM9_PLECO</name>
<dbReference type="EMBL" id="WQMT02000008">
    <property type="protein sequence ID" value="KAG9220024.1"/>
    <property type="molecule type" value="Genomic_DNA"/>
</dbReference>
<dbReference type="Proteomes" id="UP000824881">
    <property type="component" value="Unassembled WGS sequence"/>
</dbReference>
<comment type="caution">
    <text evidence="1">The sequence shown here is derived from an EMBL/GenBank/DDBJ whole genome shotgun (WGS) entry which is preliminary data.</text>
</comment>
<reference evidence="1 2" key="1">
    <citation type="journal article" date="2021" name="Appl. Environ. Microbiol.">
        <title>Genetic linkage and physical mapping for an oyster mushroom Pleurotus cornucopiae and QTL analysis for the trait cap color.</title>
        <authorList>
            <person name="Zhang Y."/>
            <person name="Gao W."/>
            <person name="Sonnenberg A."/>
            <person name="Chen Q."/>
            <person name="Zhang J."/>
            <person name="Huang C."/>
        </authorList>
    </citation>
    <scope>NUCLEOTIDE SEQUENCE [LARGE SCALE GENOMIC DNA]</scope>
    <source>
        <strain evidence="1">CCMSSC00406</strain>
    </source>
</reference>
<evidence type="ECO:0000313" key="2">
    <source>
        <dbReference type="Proteomes" id="UP000824881"/>
    </source>
</evidence>
<gene>
    <name evidence="1" type="ORF">CCMSSC00406_0007884</name>
</gene>
<sequence length="141" mass="15416">MPATGIHPNSLGTVHQQSDVAEAETSIDATEPFAEHCAQTVTKWLGESSLYFEQPPFATPQIQSTEFIERLLLQTHPPLSIAVATLTVINWITEDGLCPFASSSPHRLFMGTYRAVLHPASDMRAVDAEWVKFAGDLVPLA</sequence>